<organism evidence="1 2">
    <name type="scientific">Cephalotus follicularis</name>
    <name type="common">Albany pitcher plant</name>
    <dbReference type="NCBI Taxonomy" id="3775"/>
    <lineage>
        <taxon>Eukaryota</taxon>
        <taxon>Viridiplantae</taxon>
        <taxon>Streptophyta</taxon>
        <taxon>Embryophyta</taxon>
        <taxon>Tracheophyta</taxon>
        <taxon>Spermatophyta</taxon>
        <taxon>Magnoliopsida</taxon>
        <taxon>eudicotyledons</taxon>
        <taxon>Gunneridae</taxon>
        <taxon>Pentapetalae</taxon>
        <taxon>rosids</taxon>
        <taxon>fabids</taxon>
        <taxon>Oxalidales</taxon>
        <taxon>Cephalotaceae</taxon>
        <taxon>Cephalotus</taxon>
    </lineage>
</organism>
<keyword evidence="2" id="KW-1185">Reference proteome</keyword>
<dbReference type="Proteomes" id="UP000187406">
    <property type="component" value="Unassembled WGS sequence"/>
</dbReference>
<gene>
    <name evidence="1" type="ORF">CFOL_v3_13674</name>
</gene>
<reference evidence="2" key="1">
    <citation type="submission" date="2016-04" db="EMBL/GenBank/DDBJ databases">
        <title>Cephalotus genome sequencing.</title>
        <authorList>
            <person name="Fukushima K."/>
            <person name="Hasebe M."/>
            <person name="Fang X."/>
        </authorList>
    </citation>
    <scope>NUCLEOTIDE SEQUENCE [LARGE SCALE GENOMIC DNA]</scope>
    <source>
        <strain evidence="2">cv. St1</strain>
    </source>
</reference>
<sequence length="42" mass="5067">MLPITDRNNKLLLNLKYDKCTSKKELGQFCEQFVYEIPYKKL</sequence>
<proteinExistence type="predicted"/>
<dbReference type="AlphaFoldDB" id="A0A1Q3BQ59"/>
<evidence type="ECO:0000313" key="2">
    <source>
        <dbReference type="Proteomes" id="UP000187406"/>
    </source>
</evidence>
<comment type="caution">
    <text evidence="1">The sequence shown here is derived from an EMBL/GenBank/DDBJ whole genome shotgun (WGS) entry which is preliminary data.</text>
</comment>
<name>A0A1Q3BQ59_CEPFO</name>
<accession>A0A1Q3BQ59</accession>
<dbReference type="InParanoid" id="A0A1Q3BQ59"/>
<dbReference type="EMBL" id="BDDD01000789">
    <property type="protein sequence ID" value="GAV70176.1"/>
    <property type="molecule type" value="Genomic_DNA"/>
</dbReference>
<evidence type="ECO:0000313" key="1">
    <source>
        <dbReference type="EMBL" id="GAV70176.1"/>
    </source>
</evidence>
<protein>
    <submittedName>
        <fullName evidence="1">Uncharacterized protein</fullName>
    </submittedName>
</protein>